<dbReference type="Gene3D" id="3.20.20.140">
    <property type="entry name" value="Metal-dependent hydrolases"/>
    <property type="match status" value="1"/>
</dbReference>
<evidence type="ECO:0000313" key="2">
    <source>
        <dbReference type="EMBL" id="KAH7141982.1"/>
    </source>
</evidence>
<reference evidence="2" key="1">
    <citation type="journal article" date="2021" name="Nat. Commun.">
        <title>Genetic determinants of endophytism in the Arabidopsis root mycobiome.</title>
        <authorList>
            <person name="Mesny F."/>
            <person name="Miyauchi S."/>
            <person name="Thiergart T."/>
            <person name="Pickel B."/>
            <person name="Atanasova L."/>
            <person name="Karlsson M."/>
            <person name="Huettel B."/>
            <person name="Barry K.W."/>
            <person name="Haridas S."/>
            <person name="Chen C."/>
            <person name="Bauer D."/>
            <person name="Andreopoulos W."/>
            <person name="Pangilinan J."/>
            <person name="LaButti K."/>
            <person name="Riley R."/>
            <person name="Lipzen A."/>
            <person name="Clum A."/>
            <person name="Drula E."/>
            <person name="Henrissat B."/>
            <person name="Kohler A."/>
            <person name="Grigoriev I.V."/>
            <person name="Martin F.M."/>
            <person name="Hacquard S."/>
        </authorList>
    </citation>
    <scope>NUCLEOTIDE SEQUENCE</scope>
    <source>
        <strain evidence="2">MPI-CAGE-AT-0147</strain>
    </source>
</reference>
<proteinExistence type="predicted"/>
<dbReference type="InterPro" id="IPR033932">
    <property type="entry name" value="YtcJ-like"/>
</dbReference>
<dbReference type="PANTHER" id="PTHR22642:SF20">
    <property type="entry name" value="AMIDOHYDROLASE 3 DOMAIN-CONTAINING PROTEIN"/>
    <property type="match status" value="1"/>
</dbReference>
<dbReference type="AlphaFoldDB" id="A0A9P9J3K3"/>
<dbReference type="Gene3D" id="2.30.40.10">
    <property type="entry name" value="Urease, subunit C, domain 1"/>
    <property type="match status" value="1"/>
</dbReference>
<name>A0A9P9J3K3_9HYPO</name>
<feature type="domain" description="Amidohydrolase 3" evidence="1">
    <location>
        <begin position="57"/>
        <end position="538"/>
    </location>
</feature>
<dbReference type="InterPro" id="IPR011059">
    <property type="entry name" value="Metal-dep_hydrolase_composite"/>
</dbReference>
<dbReference type="EMBL" id="JAGMUV010000010">
    <property type="protein sequence ID" value="KAH7141982.1"/>
    <property type="molecule type" value="Genomic_DNA"/>
</dbReference>
<dbReference type="Gene3D" id="3.10.310.70">
    <property type="match status" value="1"/>
</dbReference>
<comment type="caution">
    <text evidence="2">The sequence shown here is derived from an EMBL/GenBank/DDBJ whole genome shotgun (WGS) entry which is preliminary data.</text>
</comment>
<gene>
    <name evidence="2" type="ORF">EDB81DRAFT_899451</name>
</gene>
<dbReference type="InterPro" id="IPR032466">
    <property type="entry name" value="Metal_Hydrolase"/>
</dbReference>
<sequence>MSRLVFTNGRIYTATGHFREEMSNFQSAMVVDDDSISYVGGNEDTVVQTAIKNGASVVDLTNLLVVPGLIDAHSHFLLFGTFLKKFDISQCKSLQEIQSAISQYAKDRPELPRLLCRGWHQSITNGIALASDLDGIDPRPIYIESEDLHSTWCSTPAIKELPIDRLGEAETPAAVPRDSHGNPTGLLAEIAQLSVVWPHQMAVLTMGEKIAALDHIFKLYVEAGYTGAIDLAMDDIHWEALQEYKKQMGIPIHIAAHWLVANGCSDEELLARVDKAADMYRKWNPSKDPELCIVGIKLILDGVVDGCTAAVSDPFPGHKGLAPPAWDQHQTTLAVKRATEAGMQVALHAVGDVVITQAINAVEDGGASGNRPRMEHIEFPSEEDVRRMGELKITASVQPGHCDPFTVRAYPEMVGPRLWERAFPYKKFLDGHSVLALGTDAPSASHLPLPTVYTATTRKSAKVPTMTTQTNAKEALTLSQAMHAFTVGAAYSRFAESWTGSLKPGMRADFVVMDHEWDAEHLLKGKVLQTWSKGQKVFQV</sequence>
<dbReference type="Pfam" id="PF07969">
    <property type="entry name" value="Amidohydro_3"/>
    <property type="match status" value="1"/>
</dbReference>
<evidence type="ECO:0000313" key="3">
    <source>
        <dbReference type="Proteomes" id="UP000738349"/>
    </source>
</evidence>
<dbReference type="CDD" id="cd01300">
    <property type="entry name" value="YtcJ_like"/>
    <property type="match status" value="1"/>
</dbReference>
<accession>A0A9P9J3K3</accession>
<keyword evidence="3" id="KW-1185">Reference proteome</keyword>
<dbReference type="Proteomes" id="UP000738349">
    <property type="component" value="Unassembled WGS sequence"/>
</dbReference>
<protein>
    <submittedName>
        <fullName evidence="2">Amidohydrolase 3</fullName>
    </submittedName>
</protein>
<dbReference type="PANTHER" id="PTHR22642">
    <property type="entry name" value="IMIDAZOLONEPROPIONASE"/>
    <property type="match status" value="1"/>
</dbReference>
<dbReference type="OrthoDB" id="3501663at2759"/>
<organism evidence="2 3">
    <name type="scientific">Dactylonectria macrodidyma</name>
    <dbReference type="NCBI Taxonomy" id="307937"/>
    <lineage>
        <taxon>Eukaryota</taxon>
        <taxon>Fungi</taxon>
        <taxon>Dikarya</taxon>
        <taxon>Ascomycota</taxon>
        <taxon>Pezizomycotina</taxon>
        <taxon>Sordariomycetes</taxon>
        <taxon>Hypocreomycetidae</taxon>
        <taxon>Hypocreales</taxon>
        <taxon>Nectriaceae</taxon>
        <taxon>Dactylonectria</taxon>
    </lineage>
</organism>
<dbReference type="SUPFAM" id="SSF51556">
    <property type="entry name" value="Metallo-dependent hydrolases"/>
    <property type="match status" value="1"/>
</dbReference>
<dbReference type="SUPFAM" id="SSF51338">
    <property type="entry name" value="Composite domain of metallo-dependent hydrolases"/>
    <property type="match status" value="1"/>
</dbReference>
<dbReference type="GO" id="GO:0016810">
    <property type="term" value="F:hydrolase activity, acting on carbon-nitrogen (but not peptide) bonds"/>
    <property type="evidence" value="ECO:0007669"/>
    <property type="project" value="InterPro"/>
</dbReference>
<evidence type="ECO:0000259" key="1">
    <source>
        <dbReference type="Pfam" id="PF07969"/>
    </source>
</evidence>
<dbReference type="InterPro" id="IPR013108">
    <property type="entry name" value="Amidohydro_3"/>
</dbReference>